<sequence>MAINEAFWRGKRVLVTGHTGFKGGWMALWLREMGAEVTGLALPPSTSPNLFEAAGVGEGIRSIIGDIRDLDLVTRVVREADPHVVFHMAAQPLVRYSYHHPVETYMTNVMGTVHLLEAVRQHGKVEVFISITSDKCYENKEWPWGYRENDPMGGHDPYSNSKGCSELVTAAYRNSYFGPHSALPTRIGSVRAGNVIGGGDWSGDRLVPDAVRAFGAGEVLNIRSPLAVRPWQHVFEPLSGYLTLAERLWGDAALAGGWNFGPRDADTRTVAEVIDMVQAHWGADAHWADVSDKANLHEAHLLKLDCSKARAVLGWQPVWSLEQGIEATVDWYVRQLHGEDMRAVSLRQLQSYRDVRNSDAG</sequence>
<protein>
    <submittedName>
        <fullName evidence="2">CDP-glucose 4,6-dehydratase</fullName>
        <ecNumber evidence="2">4.2.1.45</ecNumber>
    </submittedName>
</protein>
<dbReference type="InterPro" id="IPR016040">
    <property type="entry name" value="NAD(P)-bd_dom"/>
</dbReference>
<organism evidence="2">
    <name type="scientific">mine drainage metagenome</name>
    <dbReference type="NCBI Taxonomy" id="410659"/>
    <lineage>
        <taxon>unclassified sequences</taxon>
        <taxon>metagenomes</taxon>
        <taxon>ecological metagenomes</taxon>
    </lineage>
</organism>
<keyword evidence="2" id="KW-0456">Lyase</keyword>
<gene>
    <name evidence="2" type="primary">rfbG_3</name>
    <name evidence="2" type="ORF">GALL_253380</name>
</gene>
<evidence type="ECO:0000259" key="1">
    <source>
        <dbReference type="Pfam" id="PF16363"/>
    </source>
</evidence>
<dbReference type="Gene3D" id="3.90.25.10">
    <property type="entry name" value="UDP-galactose 4-epimerase, domain 1"/>
    <property type="match status" value="1"/>
</dbReference>
<name>A0A1J5RL72_9ZZZZ</name>
<comment type="caution">
    <text evidence="2">The sequence shown here is derived from an EMBL/GenBank/DDBJ whole genome shotgun (WGS) entry which is preliminary data.</text>
</comment>
<dbReference type="EC" id="4.2.1.45" evidence="2"/>
<dbReference type="InterPro" id="IPR036291">
    <property type="entry name" value="NAD(P)-bd_dom_sf"/>
</dbReference>
<dbReference type="InterPro" id="IPR013445">
    <property type="entry name" value="CDP_4_6_deHydtase"/>
</dbReference>
<reference evidence="2" key="1">
    <citation type="submission" date="2016-10" db="EMBL/GenBank/DDBJ databases">
        <title>Sequence of Gallionella enrichment culture.</title>
        <authorList>
            <person name="Poehlein A."/>
            <person name="Muehling M."/>
            <person name="Daniel R."/>
        </authorList>
    </citation>
    <scope>NUCLEOTIDE SEQUENCE</scope>
</reference>
<dbReference type="Gene3D" id="3.40.50.720">
    <property type="entry name" value="NAD(P)-binding Rossmann-like Domain"/>
    <property type="match status" value="1"/>
</dbReference>
<accession>A0A1J5RL72</accession>
<evidence type="ECO:0000313" key="2">
    <source>
        <dbReference type="EMBL" id="OIQ92735.1"/>
    </source>
</evidence>
<feature type="domain" description="NAD(P)-binding" evidence="1">
    <location>
        <begin position="14"/>
        <end position="327"/>
    </location>
</feature>
<dbReference type="AlphaFoldDB" id="A0A1J5RL72"/>
<proteinExistence type="predicted"/>
<dbReference type="EMBL" id="MLJW01000224">
    <property type="protein sequence ID" value="OIQ92735.1"/>
    <property type="molecule type" value="Genomic_DNA"/>
</dbReference>
<dbReference type="Pfam" id="PF16363">
    <property type="entry name" value="GDP_Man_Dehyd"/>
    <property type="match status" value="1"/>
</dbReference>
<dbReference type="NCBIfam" id="TIGR02622">
    <property type="entry name" value="CDP_4_6_dhtase"/>
    <property type="match status" value="1"/>
</dbReference>
<dbReference type="GO" id="GO:0047733">
    <property type="term" value="F:CDP-glucose 4,6-dehydratase activity"/>
    <property type="evidence" value="ECO:0007669"/>
    <property type="project" value="UniProtKB-EC"/>
</dbReference>
<dbReference type="SUPFAM" id="SSF51735">
    <property type="entry name" value="NAD(P)-binding Rossmann-fold domains"/>
    <property type="match status" value="1"/>
</dbReference>
<dbReference type="PANTHER" id="PTHR43000">
    <property type="entry name" value="DTDP-D-GLUCOSE 4,6-DEHYDRATASE-RELATED"/>
    <property type="match status" value="1"/>
</dbReference>
<dbReference type="CDD" id="cd05252">
    <property type="entry name" value="CDP_GD_SDR_e"/>
    <property type="match status" value="1"/>
</dbReference>